<organism evidence="1 2">
    <name type="scientific">Choanephora cucurbitarum</name>
    <dbReference type="NCBI Taxonomy" id="101091"/>
    <lineage>
        <taxon>Eukaryota</taxon>
        <taxon>Fungi</taxon>
        <taxon>Fungi incertae sedis</taxon>
        <taxon>Mucoromycota</taxon>
        <taxon>Mucoromycotina</taxon>
        <taxon>Mucoromycetes</taxon>
        <taxon>Mucorales</taxon>
        <taxon>Mucorineae</taxon>
        <taxon>Choanephoraceae</taxon>
        <taxon>Choanephoroideae</taxon>
        <taxon>Choanephora</taxon>
    </lineage>
</organism>
<comment type="caution">
    <text evidence="1">The sequence shown here is derived from an EMBL/GenBank/DDBJ whole genome shotgun (WGS) entry which is preliminary data.</text>
</comment>
<dbReference type="EMBL" id="LUGH01000304">
    <property type="protein sequence ID" value="OBZ86380.1"/>
    <property type="molecule type" value="Genomic_DNA"/>
</dbReference>
<sequence length="88" mass="9957">MKPGETVASFVDRFEYLCYRCGDLSPSNSALFDAFLKAMTPKFSEKLDIDLPQLFFGAFFLERNMSTFCGLLTSSPSVTYAPRRRNHG</sequence>
<reference evidence="1 2" key="1">
    <citation type="submission" date="2016-03" db="EMBL/GenBank/DDBJ databases">
        <title>Choanephora cucurbitarum.</title>
        <authorList>
            <person name="Min B."/>
            <person name="Park H."/>
            <person name="Park J.-H."/>
            <person name="Shin H.-D."/>
            <person name="Choi I.-G."/>
        </authorList>
    </citation>
    <scope>NUCLEOTIDE SEQUENCE [LARGE SCALE GENOMIC DNA]</scope>
    <source>
        <strain evidence="1 2">KUS-F28377</strain>
    </source>
</reference>
<dbReference type="Proteomes" id="UP000093000">
    <property type="component" value="Unassembled WGS sequence"/>
</dbReference>
<gene>
    <name evidence="1" type="ORF">A0J61_05572</name>
</gene>
<dbReference type="InParanoid" id="A0A1C7NBL6"/>
<evidence type="ECO:0000313" key="2">
    <source>
        <dbReference type="Proteomes" id="UP000093000"/>
    </source>
</evidence>
<keyword evidence="2" id="KW-1185">Reference proteome</keyword>
<proteinExistence type="predicted"/>
<name>A0A1C7NBL6_9FUNG</name>
<accession>A0A1C7NBL6</accession>
<protein>
    <recommendedName>
        <fullName evidence="3">Retrotransposon gag domain-containing protein</fullName>
    </recommendedName>
</protein>
<dbReference type="AlphaFoldDB" id="A0A1C7NBL6"/>
<evidence type="ECO:0000313" key="1">
    <source>
        <dbReference type="EMBL" id="OBZ86380.1"/>
    </source>
</evidence>
<evidence type="ECO:0008006" key="3">
    <source>
        <dbReference type="Google" id="ProtNLM"/>
    </source>
</evidence>